<organism evidence="6 7">
    <name type="scientific">Heterostelium pallidum (strain ATCC 26659 / Pp 5 / PN500)</name>
    <name type="common">Cellular slime mold</name>
    <name type="synonym">Polysphondylium pallidum</name>
    <dbReference type="NCBI Taxonomy" id="670386"/>
    <lineage>
        <taxon>Eukaryota</taxon>
        <taxon>Amoebozoa</taxon>
        <taxon>Evosea</taxon>
        <taxon>Eumycetozoa</taxon>
        <taxon>Dictyostelia</taxon>
        <taxon>Acytosteliales</taxon>
        <taxon>Acytosteliaceae</taxon>
        <taxon>Heterostelium</taxon>
    </lineage>
</organism>
<dbReference type="GeneID" id="31366958"/>
<proteinExistence type="inferred from homology"/>
<dbReference type="InterPro" id="IPR036465">
    <property type="entry name" value="vWFA_dom_sf"/>
</dbReference>
<dbReference type="SUPFAM" id="SSF53300">
    <property type="entry name" value="vWA-like"/>
    <property type="match status" value="1"/>
</dbReference>
<keyword evidence="4" id="KW-1133">Transmembrane helix</keyword>
<comment type="similarity">
    <text evidence="1">Belongs to the SIB family.</text>
</comment>
<dbReference type="Gene3D" id="2.60.40.10">
    <property type="entry name" value="Immunoglobulins"/>
    <property type="match status" value="1"/>
</dbReference>
<dbReference type="EMBL" id="ADBJ01000056">
    <property type="protein sequence ID" value="EFA75411.1"/>
    <property type="molecule type" value="Genomic_DNA"/>
</dbReference>
<protein>
    <submittedName>
        <fullName evidence="6">Type A von Willebrand factor domain-containing protein</fullName>
    </submittedName>
</protein>
<dbReference type="Proteomes" id="UP000001396">
    <property type="component" value="Unassembled WGS sequence"/>
</dbReference>
<dbReference type="PROSITE" id="PS50026">
    <property type="entry name" value="EGF_3"/>
    <property type="match status" value="1"/>
</dbReference>
<dbReference type="RefSeq" id="XP_020427545.1">
    <property type="nucleotide sequence ID" value="XM_020582242.1"/>
</dbReference>
<keyword evidence="3" id="KW-1015">Disulfide bond</keyword>
<dbReference type="InterPro" id="IPR056844">
    <property type="entry name" value="SibA-E_N"/>
</dbReference>
<keyword evidence="4" id="KW-0812">Transmembrane</keyword>
<dbReference type="OMA" id="WACTEIT"/>
<evidence type="ECO:0000256" key="4">
    <source>
        <dbReference type="SAM" id="Phobius"/>
    </source>
</evidence>
<accession>D3BTJ4</accession>
<evidence type="ECO:0000256" key="1">
    <source>
        <dbReference type="ARBA" id="ARBA00061597"/>
    </source>
</evidence>
<evidence type="ECO:0000256" key="2">
    <source>
        <dbReference type="ARBA" id="ARBA00064229"/>
    </source>
</evidence>
<keyword evidence="7" id="KW-1185">Reference proteome</keyword>
<name>D3BTJ4_HETP5</name>
<dbReference type="Pfam" id="PF24908">
    <property type="entry name" value="Ig_SIBA-E_2nd"/>
    <property type="match status" value="1"/>
</dbReference>
<evidence type="ECO:0000313" key="7">
    <source>
        <dbReference type="Proteomes" id="UP000001396"/>
    </source>
</evidence>
<dbReference type="InParanoid" id="D3BTJ4"/>
<dbReference type="InterPro" id="IPR000742">
    <property type="entry name" value="EGF"/>
</dbReference>
<dbReference type="InterPro" id="IPR056851">
    <property type="entry name" value="Ig_SibA-E"/>
</dbReference>
<keyword evidence="4" id="KW-0472">Membrane</keyword>
<reference evidence="6 7" key="1">
    <citation type="journal article" date="2011" name="Genome Res.">
        <title>Phylogeny-wide analysis of social amoeba genomes highlights ancient origins for complex intercellular communication.</title>
        <authorList>
            <person name="Heidel A.J."/>
            <person name="Lawal H.M."/>
            <person name="Felder M."/>
            <person name="Schilde C."/>
            <person name="Helps N.R."/>
            <person name="Tunggal B."/>
            <person name="Rivero F."/>
            <person name="John U."/>
            <person name="Schleicher M."/>
            <person name="Eichinger L."/>
            <person name="Platzer M."/>
            <person name="Noegel A.A."/>
            <person name="Schaap P."/>
            <person name="Gloeckner G."/>
        </authorList>
    </citation>
    <scope>NUCLEOTIDE SEQUENCE [LARGE SCALE GENOMIC DNA]</scope>
    <source>
        <strain evidence="7">ATCC 26659 / Pp 5 / PN500</strain>
    </source>
</reference>
<dbReference type="STRING" id="670386.D3BTJ4"/>
<comment type="caution">
    <text evidence="3">Lacks conserved residue(s) required for the propagation of feature annotation.</text>
</comment>
<feature type="disulfide bond" evidence="3">
    <location>
        <begin position="421"/>
        <end position="430"/>
    </location>
</feature>
<gene>
    <name evidence="6" type="ORF">PPL_11490</name>
</gene>
<dbReference type="PROSITE" id="PS00022">
    <property type="entry name" value="EGF_1"/>
    <property type="match status" value="1"/>
</dbReference>
<dbReference type="Pfam" id="PF24907">
    <property type="entry name" value="SIBA-E_N"/>
    <property type="match status" value="1"/>
</dbReference>
<evidence type="ECO:0000313" key="6">
    <source>
        <dbReference type="EMBL" id="EFA75411.1"/>
    </source>
</evidence>
<comment type="subunit">
    <text evidence="2">Interacts with talA/talin.</text>
</comment>
<keyword evidence="3" id="KW-0245">EGF-like domain</keyword>
<dbReference type="Pfam" id="PF24619">
    <property type="entry name" value="Ig_SibA"/>
    <property type="match status" value="1"/>
</dbReference>
<dbReference type="InterPro" id="IPR013783">
    <property type="entry name" value="Ig-like_fold"/>
</dbReference>
<comment type="caution">
    <text evidence="6">The sequence shown here is derived from an EMBL/GenBank/DDBJ whole genome shotgun (WGS) entry which is preliminary data.</text>
</comment>
<feature type="domain" description="EGF-like" evidence="5">
    <location>
        <begin position="394"/>
        <end position="431"/>
    </location>
</feature>
<sequence length="1436" mass="153420">MTTSHFRYGTVNYQISSSSYNTATIKVELGYRLDYFTYDYTVQVGKCVGSSGWFGSYNCYSGSDLGQIKYGDGYSDDSPYCYVNAVFSGDNWFTCVMTFTHTYPTGSNTYTFDLKGYARFQDLINNAGEYYRVTSKIVIDPTLKQNYLSPVVGSSPIITIVLNSQAQFQILATSPVGLPISYQLATPSQMGGDDLVIPTGLTVSSSGLVSFTPTQLGYYTAQVIVSDGKSYVANDFIIYVVNANPLAPYFVSPTPEQGVTVKCTINVDCTWTYKADSKNTQITGITIGNSGGPAGGLVQPDINVAGAKPRTVVTHWKPTVSQAGSYIISLNAFDSAGVFVTGARSFILLAQSNQCSNGHESPAGCEVGSPGCTCVCDGGWSGNLCNQCNQTTNHGPDCLPNPPCYNGTSNGGQSGDGTCSCFLGWTGPACNVSLVQPCSASASSGVTDYKNTPGYVFPTSMTVYMTATPFSLPISVQAPASLPNVDAFILLDVAVTTTIASDFKTYAKSLSDGFKVYSENVRLGLGYYSDFKSNTFNFQNKLLLGSFIDLNIQQAPFVTPSAAGSGNSLLALTEAAQFPSGWSTNGYHTIVIFVDSDCTAPTPQQQATLLAALNANYISPVIVGVGGVSLPNWNAVINSFKFGTVIVSSASGNDWALKAVSGFTSGTSKFAPSILAGTNTLGFVTTPPTAFTKPLDGNAINITSVNLNMPNPVPSAPSDIIVVTIPGYGYTTATVRFNHQPVAYSLTIAVKEAGQVNFTVSGKDAENSIQFKITQLPSSGTLSTTSTGSNIALNTLYPMTQLLFFTPATSQGSSVTFQYVVNDGCIDSAPGTYTINVIQGDGKPPVAIFTNVTTDENVSKQFSFGFTDPENLAVDIILGSLPVNGRFQFTNQTFITTIGQRIPSTIIYVPNKDFSDENNVNGYGPSDVVPFTAINSKNLPSQVANANFYINPRNPPKFTGLYGFTTLENTPLTFPLTATIPSDASSVSLSISKIEGQGTLAWWACTEITCVRDVSLPFSNTANGGRMQFTYTPPLNTYGPFLMKVYLNFVSSNNVASEDVMVYINVTHVKRPPTIELVDYLNLKLGEEIPRPYPAPILSGVLNNTLDIWMNHFVVLRWRAYSNDAPNNTITSTLDFKSSPAGVVGEYNETFSTSLGRLLGVGSLIGLPDSDGFFKMIYMPPNNSSGLSMMRLTFHATDENGLYSPGENLVINVKRNYIPPVIHVQKYNWTSITKQNLVITNVSVESVEAAGTQSNYYVAKNVTLIVSALDANRLPLSTANISLFGDTAGFCQNNKSSVIICAAPTDVLNKFLTQINVYHTKSGGFLLNIYAENRFLRGISYLTSANISATDDLTMVVQSAGGNTGNNKTVLSAAIAAAVVAAAIIALGVWRLVKRTAPPTNAFFGDSPFSDGAISSNPLYQESANTGVNPLYENQA</sequence>
<evidence type="ECO:0000256" key="3">
    <source>
        <dbReference type="PROSITE-ProRule" id="PRU00076"/>
    </source>
</evidence>
<feature type="transmembrane region" description="Helical" evidence="4">
    <location>
        <begin position="1370"/>
        <end position="1393"/>
    </location>
</feature>
<evidence type="ECO:0000259" key="5">
    <source>
        <dbReference type="PROSITE" id="PS50026"/>
    </source>
</evidence>
<dbReference type="Pfam" id="PF24909">
    <property type="entry name" value="vWA_SIBA-E"/>
    <property type="match status" value="1"/>
</dbReference>
<dbReference type="InterPro" id="IPR056847">
    <property type="entry name" value="Ig_SibA-E_2nd"/>
</dbReference>
<dbReference type="PROSITE" id="PS01186">
    <property type="entry name" value="EGF_2"/>
    <property type="match status" value="1"/>
</dbReference>